<evidence type="ECO:0000313" key="1">
    <source>
        <dbReference type="EMBL" id="AHC04795.1"/>
    </source>
</evidence>
<dbReference type="AlphaFoldDB" id="V5WD86"/>
<keyword evidence="1" id="KW-0614">Plasmid</keyword>
<geneLocation type="plasmid" evidence="1">
    <name>pMC4</name>
</geneLocation>
<name>V5WD86_9BACL</name>
<gene>
    <name evidence="1" type="primary">ORF1</name>
</gene>
<dbReference type="EMBL" id="KF697251">
    <property type="protein sequence ID" value="AHC04795.1"/>
    <property type="molecule type" value="Genomic_DNA"/>
</dbReference>
<accession>V5WD86</accession>
<proteinExistence type="predicted"/>
<sequence>MNKYMVETNFMEKDMPRFLKIAEKLGIEDANDLIKVIEMYNKPE</sequence>
<protein>
    <submittedName>
        <fullName evidence="1">Uncharacterized protein</fullName>
    </submittedName>
</protein>
<reference evidence="1" key="1">
    <citation type="journal article" date="2014" name="Appl. Environ. Microbiol.">
        <title>Characterization of a Multiresistant Mosaic Plasmid from a Fish Farm Sediment Exiguobacterium sp. Isolate Reveals Aggregation of Functional Clinic-Associated Antibiotic Resistance Genes.</title>
        <authorList>
            <person name="Yang J."/>
            <person name="Wang C."/>
            <person name="Wu J."/>
            <person name="Liu L."/>
            <person name="Zhang G."/>
            <person name="Feng J."/>
        </authorList>
    </citation>
    <scope>NUCLEOTIDE SEQUENCE</scope>
    <source>
        <strain evidence="1">S3-2</strain>
        <plasmid evidence="1">pMC4</plasmid>
    </source>
</reference>
<organism evidence="1">
    <name type="scientific">Exiguobacterium sp. S3-2</name>
    <dbReference type="NCBI Taxonomy" id="1389960"/>
    <lineage>
        <taxon>Bacteria</taxon>
        <taxon>Bacillati</taxon>
        <taxon>Bacillota</taxon>
        <taxon>Bacilli</taxon>
        <taxon>Bacillales</taxon>
        <taxon>Bacillales Family XII. Incertae Sedis</taxon>
        <taxon>Exiguobacterium</taxon>
    </lineage>
</organism>